<dbReference type="GO" id="GO:0005634">
    <property type="term" value="C:nucleus"/>
    <property type="evidence" value="ECO:0007669"/>
    <property type="project" value="TreeGrafter"/>
</dbReference>
<dbReference type="InterPro" id="IPR036621">
    <property type="entry name" value="Anticodon-bd_dom_sf"/>
</dbReference>
<sequence>MGHSARKKKKKKGGGGRKAAKDHGGQLEGDQAALADELTALGSIFLEDFKVTSESPQTRFTICIRPYSDGMGFGDSNVSATLDVTCFAGYPHKCPKLRVLPEKTLSREDANRLLSLLVDQAPWLGSGKVQQTTDVDVKVKLDNGSYHGIAYMHNSFDLYSQLYDGGSWSTQGPDPATDSAGKIVGSQVKSNLKSKRKTIIEKSRVSSDEVNVAKGLLPDNAGQKNIMKHDVIRETVPSLHVVAEETENDSKTVSTSNRENTSGTRERSFSSVHQLEDSDLPDEDWNDEDSGSGSGFSNTPSFDMFDDASRNKKKDLILVHLLRLACASKDSLSASLPAISSELCNIGILSEWAKDLISKSPAVFGETFGHFFGPQMTSSECSLFWRADNSSSRPNSRYLNDFEELRSLGQGGFGRVALCKNKLDGRQYAVKKIRLKDRSPQVNEKILREVATLSRLQHQHVVRYYQAWVETEYGQHHVLNAAGSCTAESSMYSYDNISLSDAGGGNKQESTYLYIQMEYCPRTLRQDFETYTSSFRVDDAWRLFRQIVEGLAHVHSQGIIHRDLTPNNIFFDVRNDIKIGDFGLAKFLKLEQLDHDQYLPSEGMGVSMDGTGQVGTYFYTAPEVEQKWPHINEKVDMYSLGVIFFELWYPFSTAMERHLVLSDLKQKGDSPLSWATQFPGQSNLLRRLLSPSPSDRPSAVELLQNDLPPRMEDEWLTDVLRMIQTPEDTYVYDRVISTIFDEERLIAKTQCQLEGSKKSTCKSDNSELLDSIIEVSKEVFKRHCAKRFQISPLHTLEGKFTENRGKTVKILTQGGEMLELCYELRTPFVMSVAANQRYEVSWVHRRAVGHSIPYRFLQGDFDIIGGASPIPEAEIVKVTLDVGAHFYDPKAIIIRLNHSKLAEAVCSWAGVPQERRQNVAEYWPNKADRKSQWSLIRGQLLQDLRLSEEVVEKLHKADQRFCGSADQINLLARLSMRSQHFSNIYVKEGNPGSSSHEKLLAIGGRYDWLIEQAWDRTYKSKPPGAVGVSIALEKFLPNSPSSDIGFPRIEPSISVLVCSKGGGGLLNERMELVAELWEANIKAQFVPQEDPSLQEQYEYASDHDIKCLVFITEAGVSQTELVKVRHLDAKREKEVKREELVNLGCPSVNQDYAPWLRFKVQGSEAIGGLIPVQLSVVVAAAAVMSEPGCPILGIHISHPSHSPHLPHGAAPHGVYSTLTHAHGGNPLAGEEEGGVVALRAREGGEERRRLAVGVLIPLGAPVEELTGGTMKTPSLLVQCFPGLLPSKATSCVPIVSERDLQLPSPAVEIIPSKSAHPYKYAGEKVDVQGLDIFKGKVSVADMIAFSPSEVVASKYDGSLKYWESSITLVNIIKNEIRDGQLSFRGKRVLELGCGSGLAGIFACLKGASTVHFQDTNAETIRCRAIPNVLANLEQARDRQNRPSESPVTPSRQLLAPNVHFYAGDWEELPTILSVVHPPAAPTNLSFSEDDFMDGCSSHDGSSIVGVDNCPRRSRKLSGSRAWERASETDQADGGYDVILISEVPYAVNSLKKLYALITKCLRPPYGVLYVASKKNLVGSNGGARQLRALMEEEEIFGPIRFYCQDDEN</sequence>
<dbReference type="PROSITE" id="PS00107">
    <property type="entry name" value="PROTEIN_KINASE_ATP"/>
    <property type="match status" value="1"/>
</dbReference>
<dbReference type="GO" id="GO:0004694">
    <property type="term" value="F:eukaryotic translation initiation factor 2alpha kinase activity"/>
    <property type="evidence" value="ECO:0007669"/>
    <property type="project" value="UniProtKB-ARBA"/>
</dbReference>
<dbReference type="Gramene" id="OBART04G17120.1">
    <property type="protein sequence ID" value="OBART04G17120.1"/>
    <property type="gene ID" value="OBART04G17120"/>
</dbReference>
<proteinExistence type="predicted"/>
<dbReference type="Gene3D" id="3.30.930.10">
    <property type="entry name" value="Bira Bifunctional Protein, Domain 2"/>
    <property type="match status" value="1"/>
</dbReference>
<dbReference type="FunFam" id="3.30.200.20:FF:000304">
    <property type="entry name" value="eIF-2-alpha kinase GCN2"/>
    <property type="match status" value="1"/>
</dbReference>
<dbReference type="Gene3D" id="3.30.200.20">
    <property type="entry name" value="Phosphorylase Kinase, domain 1"/>
    <property type="match status" value="1"/>
</dbReference>
<dbReference type="Gene3D" id="3.40.50.150">
    <property type="entry name" value="Vaccinia Virus protein VP39"/>
    <property type="match status" value="1"/>
</dbReference>
<dbReference type="InterPro" id="IPR024435">
    <property type="entry name" value="HisRS-related_dom"/>
</dbReference>
<comment type="catalytic activity">
    <reaction evidence="9">
        <text>L-seryl-[protein] + ATP = O-phospho-L-seryl-[protein] + ADP + H(+)</text>
        <dbReference type="Rhea" id="RHEA:17989"/>
        <dbReference type="Rhea" id="RHEA-COMP:9863"/>
        <dbReference type="Rhea" id="RHEA-COMP:11604"/>
        <dbReference type="ChEBI" id="CHEBI:15378"/>
        <dbReference type="ChEBI" id="CHEBI:29999"/>
        <dbReference type="ChEBI" id="CHEBI:30616"/>
        <dbReference type="ChEBI" id="CHEBI:83421"/>
        <dbReference type="ChEBI" id="CHEBI:456216"/>
        <dbReference type="EC" id="2.7.11.1"/>
    </reaction>
</comment>
<dbReference type="Gene3D" id="3.40.50.800">
    <property type="entry name" value="Anticodon-binding domain"/>
    <property type="match status" value="1"/>
</dbReference>
<dbReference type="PROSITE" id="PS50011">
    <property type="entry name" value="PROTEIN_KINASE_DOM"/>
    <property type="match status" value="1"/>
</dbReference>
<dbReference type="Pfam" id="PF10294">
    <property type="entry name" value="Methyltransf_16"/>
    <property type="match status" value="1"/>
</dbReference>
<evidence type="ECO:0000256" key="4">
    <source>
        <dbReference type="ARBA" id="ARBA00022741"/>
    </source>
</evidence>
<dbReference type="Gene3D" id="3.10.110.10">
    <property type="entry name" value="Ubiquitin Conjugating Enzyme"/>
    <property type="match status" value="1"/>
</dbReference>
<comment type="catalytic activity">
    <reaction evidence="8">
        <text>L-threonyl-[protein] + ATP = O-phospho-L-threonyl-[protein] + ADP + H(+)</text>
        <dbReference type="Rhea" id="RHEA:46608"/>
        <dbReference type="Rhea" id="RHEA-COMP:11060"/>
        <dbReference type="Rhea" id="RHEA-COMP:11605"/>
        <dbReference type="ChEBI" id="CHEBI:15378"/>
        <dbReference type="ChEBI" id="CHEBI:30013"/>
        <dbReference type="ChEBI" id="CHEBI:30616"/>
        <dbReference type="ChEBI" id="CHEBI:61977"/>
        <dbReference type="ChEBI" id="CHEBI:456216"/>
        <dbReference type="EC" id="2.7.11.1"/>
    </reaction>
</comment>
<dbReference type="CDD" id="cd14046">
    <property type="entry name" value="STKc_EIF2AK4_GCN2_rpt2"/>
    <property type="match status" value="1"/>
</dbReference>
<dbReference type="SUPFAM" id="SSF56112">
    <property type="entry name" value="Protein kinase-like (PK-like)"/>
    <property type="match status" value="1"/>
</dbReference>
<feature type="compositionally biased region" description="Basic residues" evidence="11">
    <location>
        <begin position="1"/>
        <end position="18"/>
    </location>
</feature>
<evidence type="ECO:0000256" key="9">
    <source>
        <dbReference type="ARBA" id="ARBA00048679"/>
    </source>
</evidence>
<feature type="domain" description="Protein kinase" evidence="12">
    <location>
        <begin position="402"/>
        <end position="716"/>
    </location>
</feature>
<evidence type="ECO:0000256" key="1">
    <source>
        <dbReference type="ARBA" id="ARBA00012513"/>
    </source>
</evidence>
<keyword evidence="4 10" id="KW-0547">Nucleotide-binding</keyword>
<dbReference type="InterPro" id="IPR050339">
    <property type="entry name" value="CC_SR_Kinase"/>
</dbReference>
<evidence type="ECO:0000313" key="14">
    <source>
        <dbReference type="EnsemblPlants" id="OBART04G17120.1"/>
    </source>
</evidence>
<dbReference type="Pfam" id="PF05773">
    <property type="entry name" value="RWD"/>
    <property type="match status" value="1"/>
</dbReference>
<dbReference type="Pfam" id="PF00069">
    <property type="entry name" value="Pkinase"/>
    <property type="match status" value="1"/>
</dbReference>
<dbReference type="PANTHER" id="PTHR11042:SF136">
    <property type="entry name" value="EIF-2-ALPHA KINASE GCN2"/>
    <property type="match status" value="1"/>
</dbReference>
<evidence type="ECO:0000256" key="7">
    <source>
        <dbReference type="ARBA" id="ARBA00022917"/>
    </source>
</evidence>
<organism evidence="14">
    <name type="scientific">Oryza barthii</name>
    <dbReference type="NCBI Taxonomy" id="65489"/>
    <lineage>
        <taxon>Eukaryota</taxon>
        <taxon>Viridiplantae</taxon>
        <taxon>Streptophyta</taxon>
        <taxon>Embryophyta</taxon>
        <taxon>Tracheophyta</taxon>
        <taxon>Spermatophyta</taxon>
        <taxon>Magnoliopsida</taxon>
        <taxon>Liliopsida</taxon>
        <taxon>Poales</taxon>
        <taxon>Poaceae</taxon>
        <taxon>BOP clade</taxon>
        <taxon>Oryzoideae</taxon>
        <taxon>Oryzeae</taxon>
        <taxon>Oryzinae</taxon>
        <taxon>Oryza</taxon>
    </lineage>
</organism>
<dbReference type="PANTHER" id="PTHR11042">
    <property type="entry name" value="EUKARYOTIC TRANSLATION INITIATION FACTOR 2-ALPHA KINASE EIF2-ALPHA KINASE -RELATED"/>
    <property type="match status" value="1"/>
</dbReference>
<keyword evidence="15" id="KW-1185">Reference proteome</keyword>
<dbReference type="Proteomes" id="UP000026960">
    <property type="component" value="Chromosome 4"/>
</dbReference>
<name>A0A0D3FXD9_9ORYZ</name>
<dbReference type="Gene3D" id="1.10.510.10">
    <property type="entry name" value="Transferase(Phosphotransferase) domain 1"/>
    <property type="match status" value="1"/>
</dbReference>
<keyword evidence="5" id="KW-0418">Kinase</keyword>
<dbReference type="InterPro" id="IPR008266">
    <property type="entry name" value="Tyr_kinase_AS"/>
</dbReference>
<feature type="binding site" evidence="10">
    <location>
        <position position="432"/>
    </location>
    <ligand>
        <name>ATP</name>
        <dbReference type="ChEBI" id="CHEBI:30616"/>
    </ligand>
</feature>
<dbReference type="SUPFAM" id="SSF53335">
    <property type="entry name" value="S-adenosyl-L-methionine-dependent methyltransferases"/>
    <property type="match status" value="1"/>
</dbReference>
<dbReference type="EnsemblPlants" id="OBART04G17120.1">
    <property type="protein sequence ID" value="OBART04G17120.1"/>
    <property type="gene ID" value="OBART04G17120"/>
</dbReference>
<dbReference type="STRING" id="65489.A0A0D3FXD9"/>
<dbReference type="GO" id="GO:0005829">
    <property type="term" value="C:cytosol"/>
    <property type="evidence" value="ECO:0007669"/>
    <property type="project" value="TreeGrafter"/>
</dbReference>
<dbReference type="eggNOG" id="KOG2920">
    <property type="taxonomic scope" value="Eukaryota"/>
</dbReference>
<feature type="domain" description="RWD" evidence="13">
    <location>
        <begin position="36"/>
        <end position="145"/>
    </location>
</feature>
<dbReference type="GO" id="GO:0005524">
    <property type="term" value="F:ATP binding"/>
    <property type="evidence" value="ECO:0007669"/>
    <property type="project" value="UniProtKB-UniRule"/>
</dbReference>
<evidence type="ECO:0000259" key="12">
    <source>
        <dbReference type="PROSITE" id="PS50011"/>
    </source>
</evidence>
<protein>
    <recommendedName>
        <fullName evidence="1">non-specific serine/threonine protein kinase</fullName>
        <ecNumber evidence="1">2.7.11.1</ecNumber>
    </recommendedName>
</protein>
<accession>A0A0D3FXD9</accession>
<dbReference type="InterPro" id="IPR000719">
    <property type="entry name" value="Prot_kinase_dom"/>
</dbReference>
<keyword evidence="3" id="KW-0808">Transferase</keyword>
<evidence type="ECO:0000256" key="3">
    <source>
        <dbReference type="ARBA" id="ARBA00022679"/>
    </source>
</evidence>
<dbReference type="SUPFAM" id="SSF52954">
    <property type="entry name" value="Class II aaRS ABD-related"/>
    <property type="match status" value="1"/>
</dbReference>
<feature type="compositionally biased region" description="Acidic residues" evidence="11">
    <location>
        <begin position="277"/>
        <end position="290"/>
    </location>
</feature>
<dbReference type="PROSITE" id="PS50908">
    <property type="entry name" value="RWD"/>
    <property type="match status" value="1"/>
</dbReference>
<dbReference type="InterPro" id="IPR016135">
    <property type="entry name" value="UBQ-conjugating_enzyme/RWD"/>
</dbReference>
<evidence type="ECO:0000256" key="6">
    <source>
        <dbReference type="ARBA" id="ARBA00022840"/>
    </source>
</evidence>
<dbReference type="FunFam" id="3.10.110.10:FF:000050">
    <property type="entry name" value="eIF-2-alpha kinase GCN2"/>
    <property type="match status" value="1"/>
</dbReference>
<dbReference type="GO" id="GO:0007165">
    <property type="term" value="P:signal transduction"/>
    <property type="evidence" value="ECO:0007669"/>
    <property type="project" value="UniProtKB-ARBA"/>
</dbReference>
<feature type="compositionally biased region" description="Polar residues" evidence="11">
    <location>
        <begin position="251"/>
        <end position="273"/>
    </location>
</feature>
<dbReference type="SMART" id="SM00591">
    <property type="entry name" value="RWD"/>
    <property type="match status" value="1"/>
</dbReference>
<keyword evidence="2" id="KW-0723">Serine/threonine-protein kinase</keyword>
<dbReference type="InterPro" id="IPR045864">
    <property type="entry name" value="aa-tRNA-synth_II/BPL/LPL"/>
</dbReference>
<reference evidence="14" key="2">
    <citation type="submission" date="2015-03" db="UniProtKB">
        <authorList>
            <consortium name="EnsemblPlants"/>
        </authorList>
    </citation>
    <scope>IDENTIFICATION</scope>
</reference>
<dbReference type="GO" id="GO:0006412">
    <property type="term" value="P:translation"/>
    <property type="evidence" value="ECO:0007669"/>
    <property type="project" value="UniProtKB-KW"/>
</dbReference>
<evidence type="ECO:0000256" key="11">
    <source>
        <dbReference type="SAM" id="MobiDB-lite"/>
    </source>
</evidence>
<evidence type="ECO:0000313" key="15">
    <source>
        <dbReference type="Proteomes" id="UP000026960"/>
    </source>
</evidence>
<evidence type="ECO:0000256" key="2">
    <source>
        <dbReference type="ARBA" id="ARBA00022527"/>
    </source>
</evidence>
<keyword evidence="7" id="KW-0648">Protein biosynthesis</keyword>
<feature type="region of interest" description="Disordered" evidence="11">
    <location>
        <begin position="243"/>
        <end position="301"/>
    </location>
</feature>
<evidence type="ECO:0000256" key="8">
    <source>
        <dbReference type="ARBA" id="ARBA00047899"/>
    </source>
</evidence>
<dbReference type="FunFam" id="1.10.510.10:FF:000539">
    <property type="entry name" value="eIF-2-alpha kinase GCN2"/>
    <property type="match status" value="1"/>
</dbReference>
<dbReference type="FunFam" id="3.40.50.800:FF:000012">
    <property type="entry name" value="Histidine--tRNA ligase, cytoplasmic"/>
    <property type="match status" value="1"/>
</dbReference>
<dbReference type="CDD" id="cd23818">
    <property type="entry name" value="RWD_RNF25"/>
    <property type="match status" value="1"/>
</dbReference>
<evidence type="ECO:0000259" key="13">
    <source>
        <dbReference type="PROSITE" id="PS50908"/>
    </source>
</evidence>
<dbReference type="SUPFAM" id="SSF55681">
    <property type="entry name" value="Class II aaRS and biotin synthetases"/>
    <property type="match status" value="1"/>
</dbReference>
<evidence type="ECO:0000256" key="10">
    <source>
        <dbReference type="PROSITE-ProRule" id="PRU10141"/>
    </source>
</evidence>
<dbReference type="Pfam" id="PF12745">
    <property type="entry name" value="HGTP_anticodon2"/>
    <property type="match status" value="1"/>
</dbReference>
<dbReference type="PaxDb" id="65489-OBART04G17120.1"/>
<evidence type="ECO:0000256" key="5">
    <source>
        <dbReference type="ARBA" id="ARBA00022777"/>
    </source>
</evidence>
<reference evidence="14" key="1">
    <citation type="journal article" date="2009" name="Rice">
        <title>De Novo Next Generation Sequencing of Plant Genomes.</title>
        <authorList>
            <person name="Rounsley S."/>
            <person name="Marri P.R."/>
            <person name="Yu Y."/>
            <person name="He R."/>
            <person name="Sisneros N."/>
            <person name="Goicoechea J.L."/>
            <person name="Lee S.J."/>
            <person name="Angelova A."/>
            <person name="Kudrna D."/>
            <person name="Luo M."/>
            <person name="Affourtit J."/>
            <person name="Desany B."/>
            <person name="Knight J."/>
            <person name="Niazi F."/>
            <person name="Egholm M."/>
            <person name="Wing R.A."/>
        </authorList>
    </citation>
    <scope>NUCLEOTIDE SEQUENCE [LARGE SCALE GENOMIC DNA]</scope>
    <source>
        <strain evidence="14">cv. IRGC 105608</strain>
    </source>
</reference>
<dbReference type="PROSITE" id="PS00109">
    <property type="entry name" value="PROTEIN_KINASE_TYR"/>
    <property type="match status" value="1"/>
</dbReference>
<dbReference type="EC" id="2.7.11.1" evidence="1"/>
<dbReference type="InterPro" id="IPR011009">
    <property type="entry name" value="Kinase-like_dom_sf"/>
</dbReference>
<keyword evidence="6 10" id="KW-0067">ATP-binding</keyword>
<dbReference type="GO" id="GO:0009893">
    <property type="term" value="P:positive regulation of metabolic process"/>
    <property type="evidence" value="ECO:0007669"/>
    <property type="project" value="UniProtKB-ARBA"/>
</dbReference>
<dbReference type="SUPFAM" id="SSF54495">
    <property type="entry name" value="UBC-like"/>
    <property type="match status" value="1"/>
</dbReference>
<dbReference type="eggNOG" id="KOG1035">
    <property type="taxonomic scope" value="Eukaryota"/>
</dbReference>
<feature type="region of interest" description="Disordered" evidence="11">
    <location>
        <begin position="1"/>
        <end position="28"/>
    </location>
</feature>
<dbReference type="InterPro" id="IPR029063">
    <property type="entry name" value="SAM-dependent_MTases_sf"/>
</dbReference>
<dbReference type="InterPro" id="IPR017441">
    <property type="entry name" value="Protein_kinase_ATP_BS"/>
</dbReference>
<dbReference type="InterPro" id="IPR006575">
    <property type="entry name" value="RWD_dom"/>
</dbReference>
<dbReference type="InterPro" id="IPR019410">
    <property type="entry name" value="Methyltransf_16"/>
</dbReference>